<feature type="region of interest" description="Disordered" evidence="1">
    <location>
        <begin position="128"/>
        <end position="151"/>
    </location>
</feature>
<name>A0ABS5QDD4_9PROT</name>
<feature type="region of interest" description="Disordered" evidence="1">
    <location>
        <begin position="628"/>
        <end position="663"/>
    </location>
</feature>
<evidence type="ECO:0000259" key="2">
    <source>
        <dbReference type="Pfam" id="PF05170"/>
    </source>
</evidence>
<dbReference type="Proteomes" id="UP000766336">
    <property type="component" value="Unassembled WGS sequence"/>
</dbReference>
<keyword evidence="4" id="KW-1185">Reference proteome</keyword>
<feature type="compositionally biased region" description="Pro residues" evidence="1">
    <location>
        <begin position="136"/>
        <end position="145"/>
    </location>
</feature>
<organism evidence="3 4">
    <name type="scientific">Roseococcus pinisoli</name>
    <dbReference type="NCBI Taxonomy" id="2835040"/>
    <lineage>
        <taxon>Bacteria</taxon>
        <taxon>Pseudomonadati</taxon>
        <taxon>Pseudomonadota</taxon>
        <taxon>Alphaproteobacteria</taxon>
        <taxon>Acetobacterales</taxon>
        <taxon>Roseomonadaceae</taxon>
        <taxon>Roseococcus</taxon>
    </lineage>
</organism>
<evidence type="ECO:0000256" key="1">
    <source>
        <dbReference type="SAM" id="MobiDB-lite"/>
    </source>
</evidence>
<dbReference type="PANTHER" id="PTHR30441:SF4">
    <property type="entry name" value="PROTEIN ASMA"/>
    <property type="match status" value="1"/>
</dbReference>
<feature type="domain" description="AsmA" evidence="2">
    <location>
        <begin position="4"/>
        <end position="139"/>
    </location>
</feature>
<dbReference type="Pfam" id="PF05170">
    <property type="entry name" value="AsmA"/>
    <property type="match status" value="1"/>
</dbReference>
<evidence type="ECO:0000313" key="3">
    <source>
        <dbReference type="EMBL" id="MBS7811483.1"/>
    </source>
</evidence>
<comment type="caution">
    <text evidence="3">The sequence shown here is derived from an EMBL/GenBank/DDBJ whole genome shotgun (WGS) entry which is preliminary data.</text>
</comment>
<accession>A0ABS5QDD4</accession>
<protein>
    <submittedName>
        <fullName evidence="3">AsmA family protein</fullName>
    </submittedName>
</protein>
<feature type="compositionally biased region" description="Polar residues" evidence="1">
    <location>
        <begin position="643"/>
        <end position="663"/>
    </location>
</feature>
<gene>
    <name evidence="3" type="ORF">KHU32_11085</name>
</gene>
<sequence length="663" mass="71330">MRRRTIAILAAVSLIVGILPAALLAAWFILPGVELAPYVVDRASAAAGRRVAIDSLRVTPGRQVAVALRGVRLANMEGGTQPDMASLGSLDLEVELWPLLMRREVIVNSAAVDGLSVLLERDAAGQRNWRLNETPPQAPSAPGPDPESRRGFPLIRELRISGSDITIRTGSGQALRVRLDTASLLAPETDQPVRLMAEGAYNDVTLALDTTLGTYLEFWDVPKPFPLNMRVTAGGDTVLTLRGTATDPLNFDGIEADLVLEAPSPATLLAIGGAEGGPSVPVRLGGRMVRQDNLWRLTSVTGELDGAALSGPLLEMTEGASGQPDRLKVQLDFTRLDMNRLLGSSSREGGASSEDADLPLMVEERPDPMIETRLTAEDLRYGQVRATNALLQAAVVEDRIVVDELHLRSFGSRIQAKGQLERRGEEVAIQAEVAMREGNLETLRRAFGLRPLPLSGHLEARVIARGQGRTLNAASRTASLSAVVAMNNGQIQREIIEMASTDIRSLFRTPRGTTPVTCLLAVAEVRRGIGEVAPLRITAGTGTIAGIATFDLGRRQLDLVIGSQRDTTNFFALDIPMRVSGSFASPSIRPANWSPEGRARLAAGDTVAAVPAELRDFARGNRCYRVGANTIRPTPAAPRSRQARNQTRPARQQSAAQTRRNPR</sequence>
<dbReference type="InterPro" id="IPR052894">
    <property type="entry name" value="AsmA-related"/>
</dbReference>
<dbReference type="EMBL" id="JAHCDA010000002">
    <property type="protein sequence ID" value="MBS7811483.1"/>
    <property type="molecule type" value="Genomic_DNA"/>
</dbReference>
<dbReference type="PANTHER" id="PTHR30441">
    <property type="entry name" value="DUF748 DOMAIN-CONTAINING PROTEIN"/>
    <property type="match status" value="1"/>
</dbReference>
<dbReference type="RefSeq" id="WP_213670157.1">
    <property type="nucleotide sequence ID" value="NZ_JAHCDA010000002.1"/>
</dbReference>
<dbReference type="InterPro" id="IPR007844">
    <property type="entry name" value="AsmA"/>
</dbReference>
<proteinExistence type="predicted"/>
<evidence type="ECO:0000313" key="4">
    <source>
        <dbReference type="Proteomes" id="UP000766336"/>
    </source>
</evidence>
<reference evidence="3 4" key="1">
    <citation type="submission" date="2021-05" db="EMBL/GenBank/DDBJ databases">
        <title>Roseococcus sp. XZZS9, whole genome shotgun sequencing project.</title>
        <authorList>
            <person name="Zhao G."/>
            <person name="Shen L."/>
        </authorList>
    </citation>
    <scope>NUCLEOTIDE SEQUENCE [LARGE SCALE GENOMIC DNA]</scope>
    <source>
        <strain evidence="3 4">XZZS9</strain>
    </source>
</reference>